<protein>
    <recommendedName>
        <fullName evidence="1">TLDc domain-containing protein</fullName>
    </recommendedName>
</protein>
<name>A0A7R9EW69_9NEOP</name>
<proteinExistence type="predicted"/>
<dbReference type="AlphaFoldDB" id="A0A7R9EW69"/>
<dbReference type="InterPro" id="IPR051481">
    <property type="entry name" value="BTB-POZ/Galectin-3-binding"/>
</dbReference>
<evidence type="ECO:0000259" key="1">
    <source>
        <dbReference type="PROSITE" id="PS51886"/>
    </source>
</evidence>
<feature type="domain" description="TLDc" evidence="1">
    <location>
        <begin position="459"/>
        <end position="632"/>
    </location>
</feature>
<dbReference type="PROSITE" id="PS51886">
    <property type="entry name" value="TLDC"/>
    <property type="match status" value="1"/>
</dbReference>
<dbReference type="Gene3D" id="3.30.710.10">
    <property type="entry name" value="Potassium Channel Kv1.1, Chain A"/>
    <property type="match status" value="1"/>
</dbReference>
<dbReference type="SMART" id="SM00875">
    <property type="entry name" value="BACK"/>
    <property type="match status" value="1"/>
</dbReference>
<dbReference type="InterPro" id="IPR011705">
    <property type="entry name" value="BACK"/>
</dbReference>
<dbReference type="EMBL" id="OD565272">
    <property type="protein sequence ID" value="CAD7441287.1"/>
    <property type="molecule type" value="Genomic_DNA"/>
</dbReference>
<dbReference type="InterPro" id="IPR006571">
    <property type="entry name" value="TLDc_dom"/>
</dbReference>
<dbReference type="Pfam" id="PF07707">
    <property type="entry name" value="BACK"/>
    <property type="match status" value="1"/>
</dbReference>
<gene>
    <name evidence="2" type="ORF">TBIB3V08_LOCUS3758</name>
</gene>
<reference evidence="2" key="1">
    <citation type="submission" date="2020-11" db="EMBL/GenBank/DDBJ databases">
        <authorList>
            <person name="Tran Van P."/>
        </authorList>
    </citation>
    <scope>NUCLEOTIDE SEQUENCE</scope>
</reference>
<dbReference type="Gene3D" id="1.25.40.420">
    <property type="match status" value="1"/>
</dbReference>
<accession>A0A7R9EW69</accession>
<dbReference type="Pfam" id="PF00651">
    <property type="entry name" value="BTB"/>
    <property type="match status" value="1"/>
</dbReference>
<organism evidence="2">
    <name type="scientific">Timema bartmani</name>
    <dbReference type="NCBI Taxonomy" id="61472"/>
    <lineage>
        <taxon>Eukaryota</taxon>
        <taxon>Metazoa</taxon>
        <taxon>Ecdysozoa</taxon>
        <taxon>Arthropoda</taxon>
        <taxon>Hexapoda</taxon>
        <taxon>Insecta</taxon>
        <taxon>Pterygota</taxon>
        <taxon>Neoptera</taxon>
        <taxon>Polyneoptera</taxon>
        <taxon>Phasmatodea</taxon>
        <taxon>Timematodea</taxon>
        <taxon>Timematoidea</taxon>
        <taxon>Timematidae</taxon>
        <taxon>Timema</taxon>
    </lineage>
</organism>
<dbReference type="Pfam" id="PF07534">
    <property type="entry name" value="TLD"/>
    <property type="match status" value="1"/>
</dbReference>
<dbReference type="SMART" id="SM00584">
    <property type="entry name" value="TLDc"/>
    <property type="match status" value="1"/>
</dbReference>
<sequence>MRISPDATAYNLIKGLRTQLLHEGRQRGILILLSPEVLPNNSSSVNLWFGAGQIKSHYTPGCCEITANHWDVITCRALTVSWWLAVCDVIDYGVRHGYAILDAFIRRTGLDSNPELPVIGSPVERGLNFRLCSSLLPYEEEVNPDLRGGRVENHLVKTTPSSPDRDSNLDLPVLGNLAQHETRASANDATGCPQLFETGCKSFQTAKRSEICRIPGSSVSPAAPGAPTPVRLPQFQGDTFRQFIVYVYTGKILLQDSGVFEMLCLAQELGVDELRTSCEDHVTSTLSVLNACTFLAAAMDIQDRCAGGKGAKSFVERCISYVGENALECVKTNSFLNLSKDALIKLISSDYLSMEEEDVWRAVLNWAKYQAGVTQPTAHWAEEERARVCQHLSGVINHVRLLLIDSQVFAEEVEPTGAVPMELSLERYRYAALPNKFRENSEDKRLQPRVSLKLFPGSQILVQDKMSYQRVLNTWYGSSKQVWRLVYRASSHGYSAEAFHRHCDGVAPTYVIVMGSRGEICGGFSDVPWGKTNTKGHYIPSDKAFLFTLTNDQDLPPTKYDIVKKMFAICYHPDCGPIFGAGADLLIASNCNTNMDSYSNLPHSYDGDSASCSVLMGDYNFSVLDYEVFTPVGK</sequence>
<dbReference type="SUPFAM" id="SSF54695">
    <property type="entry name" value="POZ domain"/>
    <property type="match status" value="1"/>
</dbReference>
<dbReference type="InterPro" id="IPR000210">
    <property type="entry name" value="BTB/POZ_dom"/>
</dbReference>
<dbReference type="InterPro" id="IPR011333">
    <property type="entry name" value="SKP1/BTB/POZ_sf"/>
</dbReference>
<dbReference type="PANTHER" id="PTHR24410">
    <property type="entry name" value="HL07962P-RELATED"/>
    <property type="match status" value="1"/>
</dbReference>
<evidence type="ECO:0000313" key="2">
    <source>
        <dbReference type="EMBL" id="CAD7441287.1"/>
    </source>
</evidence>
<dbReference type="PANTHER" id="PTHR24410:SF34">
    <property type="entry name" value="LD40565P"/>
    <property type="match status" value="1"/>
</dbReference>